<accession>A0A9P9F208</accession>
<dbReference type="InterPro" id="IPR046357">
    <property type="entry name" value="PPIase_dom_sf"/>
</dbReference>
<keyword evidence="4 6" id="KW-0413">Isomerase</keyword>
<sequence>MGVQKIITQEGTGATPQVGQTVTIEYTGYLRDPSKPNEKGNQFDSSVGRGDFKTPIGVGRVIKGWDEGVTQMKIGEKATLVISSDYGYGNAFSPPQRECHEYHPTPLHFPTTTDSFGRPCAYETLYSGFPGLIPAGSDLIFDVWLKAAN</sequence>
<evidence type="ECO:0000256" key="7">
    <source>
        <dbReference type="SAM" id="MobiDB-lite"/>
    </source>
</evidence>
<dbReference type="PANTHER" id="PTHR10516:SF443">
    <property type="entry name" value="FK506-BINDING PROTEIN 59-RELATED"/>
    <property type="match status" value="1"/>
</dbReference>
<evidence type="ECO:0000256" key="5">
    <source>
        <dbReference type="ARBA" id="ARBA00038106"/>
    </source>
</evidence>
<comment type="similarity">
    <text evidence="5">Belongs to the FKBP-type PPIase family. FKBP1 subfamily.</text>
</comment>
<dbReference type="EC" id="5.2.1.8" evidence="2 6"/>
<evidence type="ECO:0000256" key="6">
    <source>
        <dbReference type="PROSITE-ProRule" id="PRU00277"/>
    </source>
</evidence>
<feature type="region of interest" description="Disordered" evidence="7">
    <location>
        <begin position="30"/>
        <end position="49"/>
    </location>
</feature>
<evidence type="ECO:0000256" key="2">
    <source>
        <dbReference type="ARBA" id="ARBA00013194"/>
    </source>
</evidence>
<dbReference type="Pfam" id="PF00254">
    <property type="entry name" value="FKBP_C"/>
    <property type="match status" value="1"/>
</dbReference>
<gene>
    <name evidence="9" type="ORF">B0J13DRAFT_661307</name>
</gene>
<dbReference type="PANTHER" id="PTHR10516">
    <property type="entry name" value="PEPTIDYL-PROLYL CIS-TRANS ISOMERASE"/>
    <property type="match status" value="1"/>
</dbReference>
<dbReference type="OrthoDB" id="1902587at2759"/>
<dbReference type="Proteomes" id="UP000717696">
    <property type="component" value="Unassembled WGS sequence"/>
</dbReference>
<dbReference type="GO" id="GO:0003755">
    <property type="term" value="F:peptidyl-prolyl cis-trans isomerase activity"/>
    <property type="evidence" value="ECO:0007669"/>
    <property type="project" value="UniProtKB-KW"/>
</dbReference>
<feature type="domain" description="PPIase FKBP-type" evidence="8">
    <location>
        <begin position="19"/>
        <end position="149"/>
    </location>
</feature>
<dbReference type="GO" id="GO:0005737">
    <property type="term" value="C:cytoplasm"/>
    <property type="evidence" value="ECO:0007669"/>
    <property type="project" value="TreeGrafter"/>
</dbReference>
<comment type="caution">
    <text evidence="9">The sequence shown here is derived from an EMBL/GenBank/DDBJ whole genome shotgun (WGS) entry which is preliminary data.</text>
</comment>
<evidence type="ECO:0000256" key="1">
    <source>
        <dbReference type="ARBA" id="ARBA00000971"/>
    </source>
</evidence>
<evidence type="ECO:0000256" key="3">
    <source>
        <dbReference type="ARBA" id="ARBA00023110"/>
    </source>
</evidence>
<reference evidence="9" key="1">
    <citation type="journal article" date="2021" name="Nat. Commun.">
        <title>Genetic determinants of endophytism in the Arabidopsis root mycobiome.</title>
        <authorList>
            <person name="Mesny F."/>
            <person name="Miyauchi S."/>
            <person name="Thiergart T."/>
            <person name="Pickel B."/>
            <person name="Atanasova L."/>
            <person name="Karlsson M."/>
            <person name="Huettel B."/>
            <person name="Barry K.W."/>
            <person name="Haridas S."/>
            <person name="Chen C."/>
            <person name="Bauer D."/>
            <person name="Andreopoulos W."/>
            <person name="Pangilinan J."/>
            <person name="LaButti K."/>
            <person name="Riley R."/>
            <person name="Lipzen A."/>
            <person name="Clum A."/>
            <person name="Drula E."/>
            <person name="Henrissat B."/>
            <person name="Kohler A."/>
            <person name="Grigoriev I.V."/>
            <person name="Martin F.M."/>
            <person name="Hacquard S."/>
        </authorList>
    </citation>
    <scope>NUCLEOTIDE SEQUENCE</scope>
    <source>
        <strain evidence="9">MPI-CAGE-AT-0021</strain>
    </source>
</reference>
<evidence type="ECO:0000313" key="9">
    <source>
        <dbReference type="EMBL" id="KAH7150401.1"/>
    </source>
</evidence>
<dbReference type="Gene3D" id="3.10.50.40">
    <property type="match status" value="1"/>
</dbReference>
<dbReference type="InterPro" id="IPR050689">
    <property type="entry name" value="FKBP-type_PPIase"/>
</dbReference>
<evidence type="ECO:0000256" key="4">
    <source>
        <dbReference type="ARBA" id="ARBA00023235"/>
    </source>
</evidence>
<proteinExistence type="inferred from homology"/>
<keyword evidence="3 6" id="KW-0697">Rotamase</keyword>
<dbReference type="SUPFAM" id="SSF54534">
    <property type="entry name" value="FKBP-like"/>
    <property type="match status" value="1"/>
</dbReference>
<evidence type="ECO:0000313" key="10">
    <source>
        <dbReference type="Proteomes" id="UP000717696"/>
    </source>
</evidence>
<dbReference type="AlphaFoldDB" id="A0A9P9F208"/>
<comment type="catalytic activity">
    <reaction evidence="1 6">
        <text>[protein]-peptidylproline (omega=180) = [protein]-peptidylproline (omega=0)</text>
        <dbReference type="Rhea" id="RHEA:16237"/>
        <dbReference type="Rhea" id="RHEA-COMP:10747"/>
        <dbReference type="Rhea" id="RHEA-COMP:10748"/>
        <dbReference type="ChEBI" id="CHEBI:83833"/>
        <dbReference type="ChEBI" id="CHEBI:83834"/>
        <dbReference type="EC" id="5.2.1.8"/>
    </reaction>
</comment>
<name>A0A9P9F208_9HYPO</name>
<evidence type="ECO:0000259" key="8">
    <source>
        <dbReference type="PROSITE" id="PS50059"/>
    </source>
</evidence>
<organism evidence="9 10">
    <name type="scientific">Dactylonectria estremocensis</name>
    <dbReference type="NCBI Taxonomy" id="1079267"/>
    <lineage>
        <taxon>Eukaryota</taxon>
        <taxon>Fungi</taxon>
        <taxon>Dikarya</taxon>
        <taxon>Ascomycota</taxon>
        <taxon>Pezizomycotina</taxon>
        <taxon>Sordariomycetes</taxon>
        <taxon>Hypocreomycetidae</taxon>
        <taxon>Hypocreales</taxon>
        <taxon>Nectriaceae</taxon>
        <taxon>Dactylonectria</taxon>
    </lineage>
</organism>
<dbReference type="EMBL" id="JAGMUU010000006">
    <property type="protein sequence ID" value="KAH7150401.1"/>
    <property type="molecule type" value="Genomic_DNA"/>
</dbReference>
<protein>
    <recommendedName>
        <fullName evidence="2 6">peptidylprolyl isomerase</fullName>
        <ecNumber evidence="2 6">5.2.1.8</ecNumber>
    </recommendedName>
</protein>
<dbReference type="PROSITE" id="PS50059">
    <property type="entry name" value="FKBP_PPIASE"/>
    <property type="match status" value="1"/>
</dbReference>
<dbReference type="InterPro" id="IPR001179">
    <property type="entry name" value="PPIase_FKBP_dom"/>
</dbReference>
<keyword evidence="10" id="KW-1185">Reference proteome</keyword>